<keyword evidence="1 3" id="KW-0479">Metal-binding</keyword>
<dbReference type="OrthoDB" id="9788689at2"/>
<dbReference type="GO" id="GO:0008783">
    <property type="term" value="F:agmatinase activity"/>
    <property type="evidence" value="ECO:0007669"/>
    <property type="project" value="TreeGrafter"/>
</dbReference>
<feature type="binding site" evidence="3">
    <location>
        <position position="180"/>
    </location>
    <ligand>
        <name>Mn(2+)</name>
        <dbReference type="ChEBI" id="CHEBI:29035"/>
        <label>1</label>
    </ligand>
</feature>
<dbReference type="PROSITE" id="PS51409">
    <property type="entry name" value="ARGINASE_2"/>
    <property type="match status" value="1"/>
</dbReference>
<feature type="binding site" evidence="3">
    <location>
        <position position="155"/>
    </location>
    <ligand>
        <name>Mn(2+)</name>
        <dbReference type="ChEBI" id="CHEBI:29035"/>
        <label>1</label>
    </ligand>
</feature>
<keyword evidence="2" id="KW-0378">Hydrolase</keyword>
<dbReference type="GO" id="GO:0033389">
    <property type="term" value="P:putrescine biosynthetic process from arginine, via agmatine"/>
    <property type="evidence" value="ECO:0007669"/>
    <property type="project" value="TreeGrafter"/>
</dbReference>
<evidence type="ECO:0000256" key="1">
    <source>
        <dbReference type="ARBA" id="ARBA00022723"/>
    </source>
</evidence>
<comment type="cofactor">
    <cofactor evidence="3">
        <name>Mn(2+)</name>
        <dbReference type="ChEBI" id="CHEBI:29035"/>
    </cofactor>
    <text evidence="3">Binds 2 manganese ions per subunit.</text>
</comment>
<dbReference type="Pfam" id="PF00491">
    <property type="entry name" value="Arginase"/>
    <property type="match status" value="1"/>
</dbReference>
<feature type="binding site" evidence="3">
    <location>
        <position position="271"/>
    </location>
    <ligand>
        <name>Mn(2+)</name>
        <dbReference type="ChEBI" id="CHEBI:29035"/>
        <label>1</label>
    </ligand>
</feature>
<dbReference type="AlphaFoldDB" id="A0A556N7A3"/>
<evidence type="ECO:0000256" key="4">
    <source>
        <dbReference type="PROSITE-ProRule" id="PRU00742"/>
    </source>
</evidence>
<dbReference type="PANTHER" id="PTHR11358:SF26">
    <property type="entry name" value="GUANIDINO ACID HYDROLASE, MITOCHONDRIAL"/>
    <property type="match status" value="1"/>
</dbReference>
<dbReference type="GO" id="GO:0046872">
    <property type="term" value="F:metal ion binding"/>
    <property type="evidence" value="ECO:0007669"/>
    <property type="project" value="UniProtKB-KW"/>
</dbReference>
<evidence type="ECO:0000256" key="2">
    <source>
        <dbReference type="ARBA" id="ARBA00022801"/>
    </source>
</evidence>
<dbReference type="CDD" id="cd11593">
    <property type="entry name" value="Agmatinase-like_2"/>
    <property type="match status" value="1"/>
</dbReference>
<evidence type="ECO:0000256" key="3">
    <source>
        <dbReference type="PIRSR" id="PIRSR036979-1"/>
    </source>
</evidence>
<gene>
    <name evidence="5" type="ORF">FO442_01855</name>
</gene>
<sequence length="350" mass="38890">MDKSKKFDPNGVGIANGNIFGFPVEEQQADIVIIPVPWDATASYGKGTSDGPKAILDASTQLDFYHPQLPEAWNTQVFMTPISSEMKQINDQMCIDTVQYIGFLEEGGELEENSPFHEVLEKVNATSDLLRTNLKERATKLLAENKIVAVLGGEHSTPLGLMEALNDLGQPFGILQIDAHADLREAYEGFQQSHASIMYNVLQSCNNLQKLVQVGIRDIAHSEVLLSDSDPRVKTFYDWDLKKGQFEGQTWKEQVSMILNELPDRVYISFDIDGLLPSLCPNTGTPVVGGFELEQVNYLFFQLVESGRKIIGFDLNEVSPGNTGDWDANVGARALWNLVCAAEKSRKLNY</sequence>
<protein>
    <submittedName>
        <fullName evidence="5">Agmatinase family protein</fullName>
    </submittedName>
</protein>
<evidence type="ECO:0000313" key="6">
    <source>
        <dbReference type="Proteomes" id="UP000316008"/>
    </source>
</evidence>
<dbReference type="PANTHER" id="PTHR11358">
    <property type="entry name" value="ARGINASE/AGMATINASE"/>
    <property type="match status" value="1"/>
</dbReference>
<organism evidence="5 6">
    <name type="scientific">Fluviicola chungangensis</name>
    <dbReference type="NCBI Taxonomy" id="2597671"/>
    <lineage>
        <taxon>Bacteria</taxon>
        <taxon>Pseudomonadati</taxon>
        <taxon>Bacteroidota</taxon>
        <taxon>Flavobacteriia</taxon>
        <taxon>Flavobacteriales</taxon>
        <taxon>Crocinitomicaceae</taxon>
        <taxon>Fluviicola</taxon>
    </lineage>
</organism>
<dbReference type="PRINTS" id="PR00116">
    <property type="entry name" value="ARGINASE"/>
</dbReference>
<dbReference type="Gene3D" id="3.40.800.10">
    <property type="entry name" value="Ureohydrolase domain"/>
    <property type="match status" value="1"/>
</dbReference>
<proteinExistence type="inferred from homology"/>
<dbReference type="InterPro" id="IPR006035">
    <property type="entry name" value="Ureohydrolase"/>
</dbReference>
<feature type="binding site" evidence="3">
    <location>
        <position position="273"/>
    </location>
    <ligand>
        <name>Mn(2+)</name>
        <dbReference type="ChEBI" id="CHEBI:29035"/>
        <label>1</label>
    </ligand>
</feature>
<name>A0A556N7A3_9FLAO</name>
<comment type="caution">
    <text evidence="5">The sequence shown here is derived from an EMBL/GenBank/DDBJ whole genome shotgun (WGS) entry which is preliminary data.</text>
</comment>
<feature type="binding site" evidence="3">
    <location>
        <position position="178"/>
    </location>
    <ligand>
        <name>Mn(2+)</name>
        <dbReference type="ChEBI" id="CHEBI:29035"/>
        <label>1</label>
    </ligand>
</feature>
<dbReference type="Proteomes" id="UP000316008">
    <property type="component" value="Unassembled WGS sequence"/>
</dbReference>
<reference evidence="5 6" key="1">
    <citation type="submission" date="2019-07" db="EMBL/GenBank/DDBJ databases">
        <authorList>
            <person name="Huq M.A."/>
        </authorList>
    </citation>
    <scope>NUCLEOTIDE SEQUENCE [LARGE SCALE GENOMIC DNA]</scope>
    <source>
        <strain evidence="5 6">MAH-3</strain>
    </source>
</reference>
<keyword evidence="3" id="KW-0464">Manganese</keyword>
<evidence type="ECO:0000313" key="5">
    <source>
        <dbReference type="EMBL" id="TSJ47899.1"/>
    </source>
</evidence>
<accession>A0A556N7A3</accession>
<dbReference type="InterPro" id="IPR023696">
    <property type="entry name" value="Ureohydrolase_dom_sf"/>
</dbReference>
<dbReference type="RefSeq" id="WP_144331434.1">
    <property type="nucleotide sequence ID" value="NZ_VLPL01000001.1"/>
</dbReference>
<feature type="binding site" evidence="3">
    <location>
        <position position="182"/>
    </location>
    <ligand>
        <name>Mn(2+)</name>
        <dbReference type="ChEBI" id="CHEBI:29035"/>
        <label>1</label>
    </ligand>
</feature>
<dbReference type="PIRSF" id="PIRSF036979">
    <property type="entry name" value="Arginase"/>
    <property type="match status" value="1"/>
</dbReference>
<keyword evidence="6" id="KW-1185">Reference proteome</keyword>
<comment type="similarity">
    <text evidence="4">Belongs to the arginase family.</text>
</comment>
<dbReference type="EMBL" id="VLPL01000001">
    <property type="protein sequence ID" value="TSJ47899.1"/>
    <property type="molecule type" value="Genomic_DNA"/>
</dbReference>
<dbReference type="SUPFAM" id="SSF52768">
    <property type="entry name" value="Arginase/deacetylase"/>
    <property type="match status" value="1"/>
</dbReference>